<keyword evidence="12" id="KW-1185">Reference proteome</keyword>
<keyword evidence="5" id="KW-0997">Cell inner membrane</keyword>
<dbReference type="Gene3D" id="1.10.287.470">
    <property type="entry name" value="Helix hairpin bin"/>
    <property type="match status" value="1"/>
</dbReference>
<proteinExistence type="inferred from homology"/>
<accession>A0A256FUW6</accession>
<dbReference type="Gene3D" id="2.40.50.100">
    <property type="match status" value="1"/>
</dbReference>
<dbReference type="GO" id="GO:1990281">
    <property type="term" value="C:efflux pump complex"/>
    <property type="evidence" value="ECO:0007669"/>
    <property type="project" value="TreeGrafter"/>
</dbReference>
<sequence length="343" mass="35073">MHAVKTAVAEAGSLPIQRNAVGIVVAIASTAVNSPQAGNVSVLNARDGAIIKKGDLIAQLDDRVIRATIGKDQATVAKSQATLDDAELQLKRIQDLVSRGVNTSQSGDDALASVKVAQAQLQADTAQLTADQVTLTNTKITAPFDGQLGAIVVSVGAYLAAGAPVTTLTQMKPVYAEFTLPETDLAQIRQTFAAGTLTAQATVVSGDGKDDTESGPVSFIDNSIDTVSGTVQLRAQLDNQSGNFWPGQSLRVSIATGQINNLVLVPGVAVQPQENGSISYVVKADNTIEVRPVTVALRANGMAGISKGLQSGESVVTEGQATLVDGSKVKVAAAGTGTGTSSD</sequence>
<evidence type="ECO:0000313" key="12">
    <source>
        <dbReference type="Proteomes" id="UP000216345"/>
    </source>
</evidence>
<keyword evidence="4" id="KW-1003">Cell membrane</keyword>
<dbReference type="Pfam" id="PF25944">
    <property type="entry name" value="Beta-barrel_RND"/>
    <property type="match status" value="1"/>
</dbReference>
<dbReference type="InterPro" id="IPR058624">
    <property type="entry name" value="MdtA-like_HH"/>
</dbReference>
<dbReference type="Pfam" id="PF25876">
    <property type="entry name" value="HH_MFP_RND"/>
    <property type="match status" value="1"/>
</dbReference>
<evidence type="ECO:0000259" key="10">
    <source>
        <dbReference type="Pfam" id="PF25967"/>
    </source>
</evidence>
<dbReference type="GO" id="GO:0015562">
    <property type="term" value="F:efflux transmembrane transporter activity"/>
    <property type="evidence" value="ECO:0007669"/>
    <property type="project" value="TreeGrafter"/>
</dbReference>
<dbReference type="Gene3D" id="2.40.420.20">
    <property type="match status" value="1"/>
</dbReference>
<dbReference type="PANTHER" id="PTHR30469:SF36">
    <property type="entry name" value="BLL3903 PROTEIN"/>
    <property type="match status" value="1"/>
</dbReference>
<dbReference type="InterPro" id="IPR058627">
    <property type="entry name" value="MdtA-like_C"/>
</dbReference>
<evidence type="ECO:0000259" key="7">
    <source>
        <dbReference type="Pfam" id="PF25876"/>
    </source>
</evidence>
<keyword evidence="3" id="KW-0813">Transport</keyword>
<evidence type="ECO:0000256" key="3">
    <source>
        <dbReference type="ARBA" id="ARBA00022448"/>
    </source>
</evidence>
<dbReference type="InterPro" id="IPR058625">
    <property type="entry name" value="MdtA-like_BSH"/>
</dbReference>
<dbReference type="Pfam" id="PF25917">
    <property type="entry name" value="BSH_RND"/>
    <property type="match status" value="1"/>
</dbReference>
<keyword evidence="6" id="KW-0472">Membrane</keyword>
<feature type="domain" description="Multidrug resistance protein MdtA-like barrel-sandwich hybrid" evidence="8">
    <location>
        <begin position="37"/>
        <end position="167"/>
    </location>
</feature>
<name>A0A256FUW6_9HYPH</name>
<evidence type="ECO:0000256" key="1">
    <source>
        <dbReference type="ARBA" id="ARBA00004236"/>
    </source>
</evidence>
<dbReference type="PANTHER" id="PTHR30469">
    <property type="entry name" value="MULTIDRUG RESISTANCE PROTEIN MDTA"/>
    <property type="match status" value="1"/>
</dbReference>
<protein>
    <submittedName>
        <fullName evidence="11">Efflux transporter, RND family, MFP subunit</fullName>
    </submittedName>
</protein>
<reference evidence="11 12" key="1">
    <citation type="submission" date="2017-07" db="EMBL/GenBank/DDBJ databases">
        <title>Phylogenetic study on the rhizospheric bacterium Ochrobactrum sp. A44.</title>
        <authorList>
            <person name="Krzyzanowska D.M."/>
            <person name="Ossowicki A."/>
            <person name="Rajewska M."/>
            <person name="Maciag T."/>
            <person name="Kaczynski Z."/>
            <person name="Czerwicka M."/>
            <person name="Jafra S."/>
        </authorList>
    </citation>
    <scope>NUCLEOTIDE SEQUENCE [LARGE SCALE GENOMIC DNA]</scope>
    <source>
        <strain evidence="11 12">PR17</strain>
    </source>
</reference>
<feature type="domain" description="Multidrug resistance protein MdtA-like C-terminal permuted SH3" evidence="10">
    <location>
        <begin position="261"/>
        <end position="319"/>
    </location>
</feature>
<gene>
    <name evidence="11" type="ORF">CEV32_3127</name>
</gene>
<evidence type="ECO:0000256" key="2">
    <source>
        <dbReference type="ARBA" id="ARBA00009477"/>
    </source>
</evidence>
<dbReference type="InterPro" id="IPR006143">
    <property type="entry name" value="RND_pump_MFP"/>
</dbReference>
<evidence type="ECO:0000256" key="5">
    <source>
        <dbReference type="ARBA" id="ARBA00022519"/>
    </source>
</evidence>
<feature type="domain" description="Multidrug resistance protein MdtA-like beta-barrel" evidence="9">
    <location>
        <begin position="173"/>
        <end position="257"/>
    </location>
</feature>
<comment type="similarity">
    <text evidence="2">Belongs to the membrane fusion protein (MFP) (TC 8.A.1) family.</text>
</comment>
<dbReference type="Gene3D" id="2.40.30.170">
    <property type="match status" value="1"/>
</dbReference>
<dbReference type="eggNOG" id="COG0845">
    <property type="taxonomic scope" value="Bacteria"/>
</dbReference>
<evidence type="ECO:0000259" key="9">
    <source>
        <dbReference type="Pfam" id="PF25944"/>
    </source>
</evidence>
<dbReference type="Pfam" id="PF25967">
    <property type="entry name" value="RND-MFP_C"/>
    <property type="match status" value="1"/>
</dbReference>
<evidence type="ECO:0000256" key="6">
    <source>
        <dbReference type="ARBA" id="ARBA00023136"/>
    </source>
</evidence>
<comment type="caution">
    <text evidence="11">The sequence shown here is derived from an EMBL/GenBank/DDBJ whole genome shotgun (WGS) entry which is preliminary data.</text>
</comment>
<dbReference type="EMBL" id="NNRK01000011">
    <property type="protein sequence ID" value="OYR18639.1"/>
    <property type="molecule type" value="Genomic_DNA"/>
</dbReference>
<evidence type="ECO:0000313" key="11">
    <source>
        <dbReference type="EMBL" id="OYR18639.1"/>
    </source>
</evidence>
<organism evidence="11 12">
    <name type="scientific">Brucella rhizosphaerae</name>
    <dbReference type="NCBI Taxonomy" id="571254"/>
    <lineage>
        <taxon>Bacteria</taxon>
        <taxon>Pseudomonadati</taxon>
        <taxon>Pseudomonadota</taxon>
        <taxon>Alphaproteobacteria</taxon>
        <taxon>Hyphomicrobiales</taxon>
        <taxon>Brucellaceae</taxon>
        <taxon>Brucella/Ochrobactrum group</taxon>
        <taxon>Brucella</taxon>
    </lineage>
</organism>
<dbReference type="AlphaFoldDB" id="A0A256FUW6"/>
<evidence type="ECO:0000256" key="4">
    <source>
        <dbReference type="ARBA" id="ARBA00022475"/>
    </source>
</evidence>
<dbReference type="NCBIfam" id="TIGR01730">
    <property type="entry name" value="RND_mfp"/>
    <property type="match status" value="1"/>
</dbReference>
<evidence type="ECO:0000259" key="8">
    <source>
        <dbReference type="Pfam" id="PF25917"/>
    </source>
</evidence>
<dbReference type="Proteomes" id="UP000216345">
    <property type="component" value="Unassembled WGS sequence"/>
</dbReference>
<comment type="subcellular location">
    <subcellularLocation>
        <location evidence="1">Cell membrane</location>
    </subcellularLocation>
</comment>
<feature type="domain" description="Multidrug resistance protein MdtA-like alpha-helical hairpin" evidence="7">
    <location>
        <begin position="73"/>
        <end position="136"/>
    </location>
</feature>
<dbReference type="InterPro" id="IPR058626">
    <property type="entry name" value="MdtA-like_b-barrel"/>
</dbReference>
<dbReference type="SUPFAM" id="SSF111369">
    <property type="entry name" value="HlyD-like secretion proteins"/>
    <property type="match status" value="1"/>
</dbReference>